<dbReference type="PANTHER" id="PTHR31591">
    <property type="entry name" value="UPF0613 PROTEIN PB24D3.06C"/>
    <property type="match status" value="1"/>
</dbReference>
<reference evidence="1 2" key="1">
    <citation type="submission" date="2017-05" db="EMBL/GenBank/DDBJ databases">
        <title>Draft genome sequence of Elsinoe australis.</title>
        <authorList>
            <person name="Cheng Q."/>
        </authorList>
    </citation>
    <scope>NUCLEOTIDE SEQUENCE [LARGE SCALE GENOMIC DNA]</scope>
    <source>
        <strain evidence="1 2">NL1</strain>
    </source>
</reference>
<dbReference type="InterPro" id="IPR029058">
    <property type="entry name" value="AB_hydrolase_fold"/>
</dbReference>
<keyword evidence="2" id="KW-1185">Reference proteome</keyword>
<dbReference type="OrthoDB" id="10034502at2759"/>
<proteinExistence type="predicted"/>
<dbReference type="AlphaFoldDB" id="A0A2P7Z3T4"/>
<name>A0A2P7Z3T4_9PEZI</name>
<dbReference type="InterPro" id="IPR013744">
    <property type="entry name" value="SidJ"/>
</dbReference>
<evidence type="ECO:0000313" key="2">
    <source>
        <dbReference type="Proteomes" id="UP000243723"/>
    </source>
</evidence>
<protein>
    <submittedName>
        <fullName evidence="1">Uncharacterized protein</fullName>
    </submittedName>
</protein>
<dbReference type="SUPFAM" id="SSF53474">
    <property type="entry name" value="alpha/beta-Hydrolases"/>
    <property type="match status" value="1"/>
</dbReference>
<organism evidence="1 2">
    <name type="scientific">Elsinoe australis</name>
    <dbReference type="NCBI Taxonomy" id="40998"/>
    <lineage>
        <taxon>Eukaryota</taxon>
        <taxon>Fungi</taxon>
        <taxon>Dikarya</taxon>
        <taxon>Ascomycota</taxon>
        <taxon>Pezizomycotina</taxon>
        <taxon>Dothideomycetes</taxon>
        <taxon>Dothideomycetidae</taxon>
        <taxon>Myriangiales</taxon>
        <taxon>Elsinoaceae</taxon>
        <taxon>Elsinoe</taxon>
    </lineage>
</organism>
<dbReference type="EMBL" id="NHZQ01000331">
    <property type="protein sequence ID" value="PSK42864.1"/>
    <property type="molecule type" value="Genomic_DNA"/>
</dbReference>
<dbReference type="Proteomes" id="UP000243723">
    <property type="component" value="Unassembled WGS sequence"/>
</dbReference>
<gene>
    <name evidence="1" type="ORF">B9Z65_6818</name>
</gene>
<accession>A0A2P7Z3T4</accession>
<dbReference type="Pfam" id="PF08538">
    <property type="entry name" value="DUF1749"/>
    <property type="match status" value="1"/>
</dbReference>
<comment type="caution">
    <text evidence="1">The sequence shown here is derived from an EMBL/GenBank/DDBJ whole genome shotgun (WGS) entry which is preliminary data.</text>
</comment>
<sequence>MTGDQASFHRVGFHYIPPISAFELTQPGCRENPATNILLWIGGLFDTFGLVSYPFAISHTLPANWSLVQLILSSSGNSWGTTTLDHDVAEISNAVRYFRKYQQGDAKIVIMGHSTGCQDALHYVSAPRLDSEDRDRPRVDGIILQAPVSDREALVDSLEPHDLNKGNVIAQQYIHEGRPDDCLPNSVTQPVYRNIGVTARRWLSLSSPDGKGQDDMFSSDLTDEQLGRSFGSIPRGTAVLFLCGGKDEYVPKHVDPEAFMQRWKQFAEQAGAVMHPDSTKLLDGATHNLNGDPQPVVDELSKRVNSFLDMLST</sequence>
<dbReference type="Gene3D" id="3.40.50.1820">
    <property type="entry name" value="alpha/beta hydrolase"/>
    <property type="match status" value="1"/>
</dbReference>
<evidence type="ECO:0000313" key="1">
    <source>
        <dbReference type="EMBL" id="PSK42864.1"/>
    </source>
</evidence>
<dbReference type="PANTHER" id="PTHR31591:SF7">
    <property type="entry name" value="DUF1749-DOMAIN-CONTAINING PROTEIN"/>
    <property type="match status" value="1"/>
</dbReference>